<feature type="transmembrane region" description="Helical" evidence="1">
    <location>
        <begin position="56"/>
        <end position="76"/>
    </location>
</feature>
<accession>X1J953</accession>
<protein>
    <submittedName>
        <fullName evidence="2">Uncharacterized protein</fullName>
    </submittedName>
</protein>
<name>X1J953_9ZZZZ</name>
<evidence type="ECO:0000256" key="1">
    <source>
        <dbReference type="SAM" id="Phobius"/>
    </source>
</evidence>
<keyword evidence="1" id="KW-1133">Transmembrane helix</keyword>
<dbReference type="AlphaFoldDB" id="X1J953"/>
<comment type="caution">
    <text evidence="2">The sequence shown here is derived from an EMBL/GenBank/DDBJ whole genome shotgun (WGS) entry which is preliminary data.</text>
</comment>
<organism evidence="2">
    <name type="scientific">marine sediment metagenome</name>
    <dbReference type="NCBI Taxonomy" id="412755"/>
    <lineage>
        <taxon>unclassified sequences</taxon>
        <taxon>metagenomes</taxon>
        <taxon>ecological metagenomes</taxon>
    </lineage>
</organism>
<proteinExistence type="predicted"/>
<gene>
    <name evidence="2" type="ORF">S03H2_40968</name>
</gene>
<sequence length="109" mass="12249">MCAPSAGHRIFSVTITIDLHAGIVDTLFLKGKEKKEQLESLEVEDHLENVLSQPEYMSGILMVIFCIVGFFSFCGFGKIEFTKVIKFQNEVQKSVTTSKKSYLILLSLN</sequence>
<dbReference type="EMBL" id="BARU01025427">
    <property type="protein sequence ID" value="GAH66303.1"/>
    <property type="molecule type" value="Genomic_DNA"/>
</dbReference>
<evidence type="ECO:0000313" key="2">
    <source>
        <dbReference type="EMBL" id="GAH66303.1"/>
    </source>
</evidence>
<keyword evidence="1" id="KW-0472">Membrane</keyword>
<reference evidence="2" key="1">
    <citation type="journal article" date="2014" name="Front. Microbiol.">
        <title>High frequency of phylogenetically diverse reductive dehalogenase-homologous genes in deep subseafloor sedimentary metagenomes.</title>
        <authorList>
            <person name="Kawai M."/>
            <person name="Futagami T."/>
            <person name="Toyoda A."/>
            <person name="Takaki Y."/>
            <person name="Nishi S."/>
            <person name="Hori S."/>
            <person name="Arai W."/>
            <person name="Tsubouchi T."/>
            <person name="Morono Y."/>
            <person name="Uchiyama I."/>
            <person name="Ito T."/>
            <person name="Fujiyama A."/>
            <person name="Inagaki F."/>
            <person name="Takami H."/>
        </authorList>
    </citation>
    <scope>NUCLEOTIDE SEQUENCE</scope>
    <source>
        <strain evidence="2">Expedition CK06-06</strain>
    </source>
</reference>
<keyword evidence="1" id="KW-0812">Transmembrane</keyword>